<dbReference type="GO" id="GO:0010333">
    <property type="term" value="F:terpene synthase activity"/>
    <property type="evidence" value="ECO:0007669"/>
    <property type="project" value="InterPro"/>
</dbReference>
<keyword evidence="3" id="KW-0479">Metal-binding</keyword>
<dbReference type="CDD" id="cd00684">
    <property type="entry name" value="Terpene_cyclase_plant_C1"/>
    <property type="match status" value="1"/>
</dbReference>
<evidence type="ECO:0000256" key="2">
    <source>
        <dbReference type="ARBA" id="ARBA00001946"/>
    </source>
</evidence>
<dbReference type="Gene3D" id="1.10.600.10">
    <property type="entry name" value="Farnesyl Diphosphate Synthase"/>
    <property type="match status" value="1"/>
</dbReference>
<dbReference type="InterPro" id="IPR005630">
    <property type="entry name" value="Terpene_synthase_metal-bd"/>
</dbReference>
<dbReference type="PANTHER" id="PTHR31739:SF25">
    <property type="entry name" value="(E,E)-GERANYLLINALOOL SYNTHASE"/>
    <property type="match status" value="1"/>
</dbReference>
<dbReference type="AlphaFoldDB" id="A0A1D5AJE3"/>
<dbReference type="PANTHER" id="PTHR31739">
    <property type="entry name" value="ENT-COPALYL DIPHOSPHATE SYNTHASE, CHLOROPLASTIC"/>
    <property type="match status" value="1"/>
</dbReference>
<dbReference type="FunFam" id="1.50.10.130:FF:000002">
    <property type="entry name" value="Ent-copalyl diphosphate synthase, chloroplastic"/>
    <property type="match status" value="1"/>
</dbReference>
<keyword evidence="4" id="KW-0460">Magnesium</keyword>
<sequence length="848" mass="97686">MAQILSLRLTSVSKTRTKSPGSISKIARGRSPFSICSRAKSLVYHNMPSAVVVGEDPKTLQALTIAHVERKTYSNCAKHDYVHSISTVEEGSLDEMDRRIEELVAEIKELFNSMKDGEISPSAYDTAWVARVPAIDGSAEPQFPQMVDWVLENQLPDGSWGEKRRFLACDRLLNTLACLVTLTFWGVGNNQVQRGLVFLRRNREGMIKKALGHRQSKGFEMVFPALLNEAKLLGLDLPYELPIIKQINQKRDFELKRASVEELHSRPSTMLQRLESIQEAVDWKNILKLQSKDGSFLGSPASTACVFMHTGDEKCLGFLTRLVTKFEDHVPVMYPVDIEERLRAVDTVERLGLERHFQTEIKQAMDYVFQYWSERGIGSGRESLVPDIDVTATGFRLLRMFGYAVSSEVLENIKGEAEELCKVFGNENMLSLSRCSQVNFPGENVMREIGAFAKDYLAKSLQSENFSQAKAVKENLRQEVEYALFARWNRNMPRLMFRNHIVVFNPDDLWLGKTLYQLPNASNDKYLELAKLDFNRIQAIHRSEIQHIKRWYKDCNFPLLDFTRHREVVIYWTASAVMFEPQYTDCRLDYAKAGILSTITDDLYDTYATLHQAKLFNEAFERWDPLQIGHLPDNMKIVFMGLYDTLTDISERAREVQGRDVLPYLRQQWLHHLFSLTKESEWMERSYSPSLNEYWENAIVSVALGTTILTPIFSTGEILPDHILEKLDFRAEFLKLVSQTGRLVNDVRTFQKERDRGELASFVQCYINEHPGCTEEEALNYMQGVNGDTLSKLNYHFLMRADIPKSYRTLLFNTVRVKQLLYRNEDGFLNVAEDVEDFINKSLYEPLL</sequence>
<reference evidence="9" key="1">
    <citation type="submission" date="2015-08" db="EMBL/GenBank/DDBJ databases">
        <title>Diterpenes synthases from Taiwania cryptomerioides.</title>
        <authorList>
            <person name="Chu F.-H."/>
            <person name="Ma L.-T."/>
            <person name="Lee Y.-R."/>
        </authorList>
    </citation>
    <scope>NUCLEOTIDE SEQUENCE</scope>
</reference>
<dbReference type="Gene3D" id="1.50.10.160">
    <property type="match status" value="1"/>
</dbReference>
<comment type="cofactor">
    <cofactor evidence="2">
        <name>Mg(2+)</name>
        <dbReference type="ChEBI" id="CHEBI:18420"/>
    </cofactor>
</comment>
<dbReference type="Pfam" id="PF01397">
    <property type="entry name" value="Terpene_synth"/>
    <property type="match status" value="1"/>
</dbReference>
<evidence type="ECO:0000313" key="9">
    <source>
        <dbReference type="EMBL" id="AOG18236.1"/>
    </source>
</evidence>
<evidence type="ECO:0000256" key="5">
    <source>
        <dbReference type="ARBA" id="ARBA00023239"/>
    </source>
</evidence>
<feature type="domain" description="Terpene synthase N-terminal" evidence="7">
    <location>
        <begin position="282"/>
        <end position="484"/>
    </location>
</feature>
<dbReference type="SFLD" id="SFLDG01019">
    <property type="entry name" value="Terpene_Cyclase_Like_1_C_Termi"/>
    <property type="match status" value="1"/>
</dbReference>
<dbReference type="InterPro" id="IPR044814">
    <property type="entry name" value="Terpene_cyclase_plant_C1"/>
</dbReference>
<evidence type="ECO:0000256" key="3">
    <source>
        <dbReference type="ARBA" id="ARBA00022723"/>
    </source>
</evidence>
<name>A0A1D5AJE3_TAICR</name>
<dbReference type="SUPFAM" id="SSF48576">
    <property type="entry name" value="Terpenoid synthases"/>
    <property type="match status" value="1"/>
</dbReference>
<gene>
    <name evidence="9" type="primary">L9</name>
</gene>
<proteinExistence type="evidence at transcript level"/>
<dbReference type="SFLD" id="SFLDG01014">
    <property type="entry name" value="Terpene_Cyclase_Like_1_N-term"/>
    <property type="match status" value="1"/>
</dbReference>
<evidence type="ECO:0000256" key="1">
    <source>
        <dbReference type="ARBA" id="ARBA00001936"/>
    </source>
</evidence>
<evidence type="ECO:0000256" key="6">
    <source>
        <dbReference type="ARBA" id="ARBA00038405"/>
    </source>
</evidence>
<dbReference type="InterPro" id="IPR034741">
    <property type="entry name" value="Terpene_cyclase-like_1_C"/>
</dbReference>
<dbReference type="SUPFAM" id="SSF48239">
    <property type="entry name" value="Terpenoid cyclases/Protein prenyltransferases"/>
    <property type="match status" value="2"/>
</dbReference>
<dbReference type="GO" id="GO:0010597">
    <property type="term" value="P:green leaf volatile biosynthetic process"/>
    <property type="evidence" value="ECO:0007669"/>
    <property type="project" value="UniProtKB-ARBA"/>
</dbReference>
<evidence type="ECO:0000259" key="8">
    <source>
        <dbReference type="Pfam" id="PF03936"/>
    </source>
</evidence>
<dbReference type="InterPro" id="IPR008930">
    <property type="entry name" value="Terpenoid_cyclase/PrenylTrfase"/>
</dbReference>
<comment type="cofactor">
    <cofactor evidence="1">
        <name>Mn(2+)</name>
        <dbReference type="ChEBI" id="CHEBI:29035"/>
    </cofactor>
</comment>
<dbReference type="FunFam" id="1.10.600.10:FF:000005">
    <property type="entry name" value="Ent-kaur-16-ene synthase, chloroplastic"/>
    <property type="match status" value="1"/>
</dbReference>
<evidence type="ECO:0000259" key="7">
    <source>
        <dbReference type="Pfam" id="PF01397"/>
    </source>
</evidence>
<dbReference type="InterPro" id="IPR008949">
    <property type="entry name" value="Isoprenoid_synthase_dom_sf"/>
</dbReference>
<dbReference type="Gene3D" id="1.50.10.130">
    <property type="entry name" value="Terpene synthase, N-terminal domain"/>
    <property type="match status" value="1"/>
</dbReference>
<dbReference type="GO" id="GO:0000287">
    <property type="term" value="F:magnesium ion binding"/>
    <property type="evidence" value="ECO:0007669"/>
    <property type="project" value="InterPro"/>
</dbReference>
<comment type="similarity">
    <text evidence="6">Belongs to the terpene synthase family. Tpsa subfamily.</text>
</comment>
<evidence type="ECO:0000256" key="4">
    <source>
        <dbReference type="ARBA" id="ARBA00022842"/>
    </source>
</evidence>
<dbReference type="InterPro" id="IPR050148">
    <property type="entry name" value="Terpene_synthase-like"/>
</dbReference>
<organism evidence="9">
    <name type="scientific">Taiwania cryptomerioides</name>
    <name type="common">Coffin tree</name>
    <dbReference type="NCBI Taxonomy" id="50187"/>
    <lineage>
        <taxon>Eukaryota</taxon>
        <taxon>Viridiplantae</taxon>
        <taxon>Streptophyta</taxon>
        <taxon>Embryophyta</taxon>
        <taxon>Tracheophyta</taxon>
        <taxon>Spermatophyta</taxon>
        <taxon>Pinopsida</taxon>
        <taxon>Pinidae</taxon>
        <taxon>Conifers II</taxon>
        <taxon>Cupressales</taxon>
        <taxon>Cupressaceae</taxon>
        <taxon>Taiwania</taxon>
    </lineage>
</organism>
<dbReference type="InterPro" id="IPR001906">
    <property type="entry name" value="Terpene_synth_N"/>
</dbReference>
<dbReference type="InterPro" id="IPR036965">
    <property type="entry name" value="Terpene_synth_N_sf"/>
</dbReference>
<feature type="domain" description="Terpene synthase metal-binding" evidence="8">
    <location>
        <begin position="553"/>
        <end position="784"/>
    </location>
</feature>
<protein>
    <submittedName>
        <fullName evidence="9">Diterpene synthase</fullName>
    </submittedName>
</protein>
<dbReference type="SFLD" id="SFLDS00005">
    <property type="entry name" value="Isoprenoid_Synthase_Type_I"/>
    <property type="match status" value="1"/>
</dbReference>
<keyword evidence="5" id="KW-0456">Lyase</keyword>
<dbReference type="EMBL" id="KT588490">
    <property type="protein sequence ID" value="AOG18236.1"/>
    <property type="molecule type" value="mRNA"/>
</dbReference>
<accession>A0A1D5AJE3</accession>
<dbReference type="GO" id="GO:0016102">
    <property type="term" value="P:diterpenoid biosynthetic process"/>
    <property type="evidence" value="ECO:0007669"/>
    <property type="project" value="InterPro"/>
</dbReference>
<dbReference type="Pfam" id="PF03936">
    <property type="entry name" value="Terpene_synth_C"/>
    <property type="match status" value="1"/>
</dbReference>